<sequence>RFCQTYEASATRLYQHGRTETVRSCTEEATSFVRAMVSGKASKEELIELLNLAAERHQKMYRDAMNGEGIDRHIFALYVVSRGLGYDCKLLESTLKRPWTLSTSQQPQQQIQSNIPDINLEPFRHMCSPGGGFGPVSDEGYGVSYMIPTEYNIFFHVSSKKSCSTTDSQKFADLIFKSLSDIKMLFDS</sequence>
<dbReference type="EMBL" id="CAXKWB010012885">
    <property type="protein sequence ID" value="CAL4105843.1"/>
    <property type="molecule type" value="Genomic_DNA"/>
</dbReference>
<reference evidence="3 4" key="1">
    <citation type="submission" date="2024-05" db="EMBL/GenBank/DDBJ databases">
        <authorList>
            <person name="Wallberg A."/>
        </authorList>
    </citation>
    <scope>NUCLEOTIDE SEQUENCE [LARGE SCALE GENOMIC DNA]</scope>
</reference>
<evidence type="ECO:0000313" key="4">
    <source>
        <dbReference type="Proteomes" id="UP001497623"/>
    </source>
</evidence>
<dbReference type="InterPro" id="IPR023213">
    <property type="entry name" value="CAT-like_dom_sf"/>
</dbReference>
<feature type="domain" description="Choline/carnitine acyltransferase" evidence="2">
    <location>
        <begin position="1"/>
        <end position="175"/>
    </location>
</feature>
<proteinExistence type="inferred from homology"/>
<accession>A0AAV2R0N7</accession>
<dbReference type="PANTHER" id="PTHR22589:SF112">
    <property type="entry name" value="CHOLINE_CARNITINE ACYLTRANSFERASE DOMAIN-CONTAINING PROTEIN"/>
    <property type="match status" value="1"/>
</dbReference>
<gene>
    <name evidence="3" type="ORF">MNOR_LOCUS18191</name>
</gene>
<dbReference type="Proteomes" id="UP001497623">
    <property type="component" value="Unassembled WGS sequence"/>
</dbReference>
<dbReference type="Pfam" id="PF00755">
    <property type="entry name" value="Carn_acyltransf"/>
    <property type="match status" value="1"/>
</dbReference>
<dbReference type="InterPro" id="IPR039551">
    <property type="entry name" value="Cho/carn_acyl_trans"/>
</dbReference>
<keyword evidence="4" id="KW-1185">Reference proteome</keyword>
<evidence type="ECO:0000259" key="2">
    <source>
        <dbReference type="Pfam" id="PF00755"/>
    </source>
</evidence>
<dbReference type="GO" id="GO:0006631">
    <property type="term" value="P:fatty acid metabolic process"/>
    <property type="evidence" value="ECO:0007669"/>
    <property type="project" value="TreeGrafter"/>
</dbReference>
<dbReference type="Gene3D" id="3.30.559.10">
    <property type="entry name" value="Chloramphenicol acetyltransferase-like domain"/>
    <property type="match status" value="1"/>
</dbReference>
<feature type="non-terminal residue" evidence="3">
    <location>
        <position position="1"/>
    </location>
</feature>
<dbReference type="SUPFAM" id="SSF52777">
    <property type="entry name" value="CoA-dependent acyltransferases"/>
    <property type="match status" value="1"/>
</dbReference>
<comment type="caution">
    <text evidence="3">The sequence shown here is derived from an EMBL/GenBank/DDBJ whole genome shotgun (WGS) entry which is preliminary data.</text>
</comment>
<protein>
    <recommendedName>
        <fullName evidence="2">Choline/carnitine acyltransferase domain-containing protein</fullName>
    </recommendedName>
</protein>
<dbReference type="AlphaFoldDB" id="A0AAV2R0N7"/>
<comment type="similarity">
    <text evidence="1">Belongs to the carnitine/choline acetyltransferase family.</text>
</comment>
<evidence type="ECO:0000313" key="3">
    <source>
        <dbReference type="EMBL" id="CAL4105843.1"/>
    </source>
</evidence>
<feature type="non-terminal residue" evidence="3">
    <location>
        <position position="188"/>
    </location>
</feature>
<name>A0AAV2R0N7_MEGNR</name>
<evidence type="ECO:0000256" key="1">
    <source>
        <dbReference type="ARBA" id="ARBA00005232"/>
    </source>
</evidence>
<dbReference type="GO" id="GO:0004095">
    <property type="term" value="F:carnitine O-palmitoyltransferase activity"/>
    <property type="evidence" value="ECO:0007669"/>
    <property type="project" value="TreeGrafter"/>
</dbReference>
<organism evidence="3 4">
    <name type="scientific">Meganyctiphanes norvegica</name>
    <name type="common">Northern krill</name>
    <name type="synonym">Thysanopoda norvegica</name>
    <dbReference type="NCBI Taxonomy" id="48144"/>
    <lineage>
        <taxon>Eukaryota</taxon>
        <taxon>Metazoa</taxon>
        <taxon>Ecdysozoa</taxon>
        <taxon>Arthropoda</taxon>
        <taxon>Crustacea</taxon>
        <taxon>Multicrustacea</taxon>
        <taxon>Malacostraca</taxon>
        <taxon>Eumalacostraca</taxon>
        <taxon>Eucarida</taxon>
        <taxon>Euphausiacea</taxon>
        <taxon>Euphausiidae</taxon>
        <taxon>Meganyctiphanes</taxon>
    </lineage>
</organism>
<dbReference type="InterPro" id="IPR000542">
    <property type="entry name" value="Carn_acyl_trans"/>
</dbReference>
<dbReference type="GO" id="GO:0005739">
    <property type="term" value="C:mitochondrion"/>
    <property type="evidence" value="ECO:0007669"/>
    <property type="project" value="TreeGrafter"/>
</dbReference>
<dbReference type="GO" id="GO:0009437">
    <property type="term" value="P:carnitine metabolic process"/>
    <property type="evidence" value="ECO:0007669"/>
    <property type="project" value="TreeGrafter"/>
</dbReference>
<dbReference type="PANTHER" id="PTHR22589">
    <property type="entry name" value="CARNITINE O-ACYLTRANSFERASE"/>
    <property type="match status" value="1"/>
</dbReference>